<reference evidence="3 4" key="1">
    <citation type="submission" date="2020-08" db="EMBL/GenBank/DDBJ databases">
        <title>Genomic Encyclopedia of Type Strains, Phase III (KMG-III): the genomes of soil and plant-associated and newly described type strains.</title>
        <authorList>
            <person name="Whitman W."/>
        </authorList>
    </citation>
    <scope>NUCLEOTIDE SEQUENCE [LARGE SCALE GENOMIC DNA]</scope>
    <source>
        <strain evidence="3 4">CECT 3287</strain>
    </source>
</reference>
<organism evidence="3 4">
    <name type="scientific">Actinoplanes campanulatus</name>
    <dbReference type="NCBI Taxonomy" id="113559"/>
    <lineage>
        <taxon>Bacteria</taxon>
        <taxon>Bacillati</taxon>
        <taxon>Actinomycetota</taxon>
        <taxon>Actinomycetes</taxon>
        <taxon>Micromonosporales</taxon>
        <taxon>Micromonosporaceae</taxon>
        <taxon>Actinoplanes</taxon>
    </lineage>
</organism>
<dbReference type="GO" id="GO:0015833">
    <property type="term" value="P:peptide transport"/>
    <property type="evidence" value="ECO:0007669"/>
    <property type="project" value="TreeGrafter"/>
</dbReference>
<dbReference type="SUPFAM" id="SSF53850">
    <property type="entry name" value="Periplasmic binding protein-like II"/>
    <property type="match status" value="1"/>
</dbReference>
<dbReference type="RefSeq" id="WP_183222911.1">
    <property type="nucleotide sequence ID" value="NZ_BMPW01000011.1"/>
</dbReference>
<dbReference type="PANTHER" id="PTHR30290:SF83">
    <property type="entry name" value="ABC TRANSPORTER SUBSTRATE-BINDING PROTEIN"/>
    <property type="match status" value="1"/>
</dbReference>
<dbReference type="InterPro" id="IPR030678">
    <property type="entry name" value="Peptide/Ni-bd"/>
</dbReference>
<protein>
    <submittedName>
        <fullName evidence="3">ABC-type oligopeptide transport system substrate-binding subunit</fullName>
    </submittedName>
</protein>
<proteinExistence type="predicted"/>
<dbReference type="PANTHER" id="PTHR30290">
    <property type="entry name" value="PERIPLASMIC BINDING COMPONENT OF ABC TRANSPORTER"/>
    <property type="match status" value="1"/>
</dbReference>
<dbReference type="Gene3D" id="3.90.76.10">
    <property type="entry name" value="Dipeptide-binding Protein, Domain 1"/>
    <property type="match status" value="1"/>
</dbReference>
<dbReference type="InterPro" id="IPR000914">
    <property type="entry name" value="SBP_5_dom"/>
</dbReference>
<dbReference type="PIRSF" id="PIRSF002741">
    <property type="entry name" value="MppA"/>
    <property type="match status" value="1"/>
</dbReference>
<dbReference type="Gene3D" id="3.10.105.10">
    <property type="entry name" value="Dipeptide-binding Protein, Domain 3"/>
    <property type="match status" value="1"/>
</dbReference>
<dbReference type="Gene3D" id="3.40.190.10">
    <property type="entry name" value="Periplasmic binding protein-like II"/>
    <property type="match status" value="1"/>
</dbReference>
<dbReference type="Proteomes" id="UP000590749">
    <property type="component" value="Unassembled WGS sequence"/>
</dbReference>
<dbReference type="PROSITE" id="PS51257">
    <property type="entry name" value="PROKAR_LIPOPROTEIN"/>
    <property type="match status" value="1"/>
</dbReference>
<dbReference type="AlphaFoldDB" id="A0A7W5AJZ7"/>
<keyword evidence="4" id="KW-1185">Reference proteome</keyword>
<dbReference type="Pfam" id="PF00496">
    <property type="entry name" value="SBP_bac_5"/>
    <property type="match status" value="1"/>
</dbReference>
<feature type="region of interest" description="Disordered" evidence="1">
    <location>
        <begin position="145"/>
        <end position="167"/>
    </location>
</feature>
<gene>
    <name evidence="3" type="ORF">FHR83_005185</name>
</gene>
<dbReference type="GO" id="GO:0042597">
    <property type="term" value="C:periplasmic space"/>
    <property type="evidence" value="ECO:0007669"/>
    <property type="project" value="UniProtKB-ARBA"/>
</dbReference>
<accession>A0A7W5AJZ7</accession>
<name>A0A7W5AJZ7_9ACTN</name>
<comment type="caution">
    <text evidence="3">The sequence shown here is derived from an EMBL/GenBank/DDBJ whole genome shotgun (WGS) entry which is preliminary data.</text>
</comment>
<evidence type="ECO:0000256" key="1">
    <source>
        <dbReference type="SAM" id="MobiDB-lite"/>
    </source>
</evidence>
<dbReference type="CDD" id="cd00995">
    <property type="entry name" value="PBP2_NikA_DppA_OppA_like"/>
    <property type="match status" value="1"/>
</dbReference>
<evidence type="ECO:0000313" key="3">
    <source>
        <dbReference type="EMBL" id="MBB3097507.1"/>
    </source>
</evidence>
<feature type="domain" description="Solute-binding protein family 5" evidence="2">
    <location>
        <begin position="78"/>
        <end position="465"/>
    </location>
</feature>
<evidence type="ECO:0000313" key="4">
    <source>
        <dbReference type="Proteomes" id="UP000590749"/>
    </source>
</evidence>
<dbReference type="EMBL" id="JACHXF010000011">
    <property type="protein sequence ID" value="MBB3097507.1"/>
    <property type="molecule type" value="Genomic_DNA"/>
</dbReference>
<sequence length="544" mass="59947">MPGKRPWKMAAGAAAISLLVAGCGGGDSDDASANSNTIVIGIAEPEHLLPTNATDDSGSQVLSSLFYPLVNFNSQQEPVEVAAESITPDKANRVWTIKLKPGFTFHNGEPVTAQNYIDAWNYGAYGPNAQTGGYFFERIDGYAEMNPLDPDKDGPQKPPTPKTNELSGLEKVNDLTFTVKLSAPFSSFESVLAYSVFHPLPKAAFSAPGVIAEGFEDQIIGNGPFKLKGKWEHDNEVVVEKVSDFKGQVPKIDGITWKIYQDEQTQYADLVSGNVDVQMNIPIEALSKASADLGTRFQMSENSGFDFIGFPTYESEFSKPEVRKAISMAINREEISDQIFLGSRIPAKSFVSPVVRGYRENICGEACEYNPVEAKRLYDKNGGPEEIKITYNVDGGHKAWVDATCNQIKASLGVNCTGSPEPKFSVLQQKARAHEPIGLIRLGWIMDYPLMENYLGPLYSTNGSSNHYGWSNSNFDRLLKQGAQAPTPEAAIKKWQQAEDILVQEMPVIPLRFMQNVYGYSEKVQNVEMDLFKKVDLYEIETIA</sequence>
<dbReference type="GO" id="GO:1904680">
    <property type="term" value="F:peptide transmembrane transporter activity"/>
    <property type="evidence" value="ECO:0007669"/>
    <property type="project" value="TreeGrafter"/>
</dbReference>
<dbReference type="InterPro" id="IPR039424">
    <property type="entry name" value="SBP_5"/>
</dbReference>
<dbReference type="GO" id="GO:0043190">
    <property type="term" value="C:ATP-binding cassette (ABC) transporter complex"/>
    <property type="evidence" value="ECO:0007669"/>
    <property type="project" value="InterPro"/>
</dbReference>
<evidence type="ECO:0000259" key="2">
    <source>
        <dbReference type="Pfam" id="PF00496"/>
    </source>
</evidence>